<dbReference type="GO" id="GO:0006108">
    <property type="term" value="P:malate metabolic process"/>
    <property type="evidence" value="ECO:0007669"/>
    <property type="project" value="InterPro"/>
</dbReference>
<dbReference type="SUPFAM" id="SSF56327">
    <property type="entry name" value="LDH C-terminal domain-like"/>
    <property type="match status" value="1"/>
</dbReference>
<feature type="domain" description="Lactate/malate dehydrogenase C-terminal" evidence="3">
    <location>
        <begin position="6"/>
        <end position="168"/>
    </location>
</feature>
<accession>A0A0M3IEM5</accession>
<keyword evidence="4" id="KW-1185">Reference proteome</keyword>
<sequence length="174" mass="18843">LKIGDVKDVIIWGNHSNTQYPDASHAKVNKGGKLLEAPAAVGDDAWLKGEFLSASSSLLCASLNLTVQKRGAIIIEKRKLSSAMSAAKAACDHVHDWFVGTKQDEWVSMAVPSDGSYDIPAGLVFSFPVTISPSGEWKIVRGLAWNDFAKEKIAITLKELEEERDEALKACESS</sequence>
<evidence type="ECO:0000313" key="5">
    <source>
        <dbReference type="WBParaSite" id="ALUE_0001656501-mRNA-1"/>
    </source>
</evidence>
<dbReference type="Gene3D" id="3.90.110.10">
    <property type="entry name" value="Lactate dehydrogenase/glycoside hydrolase, family 4, C-terminal"/>
    <property type="match status" value="1"/>
</dbReference>
<dbReference type="InterPro" id="IPR022383">
    <property type="entry name" value="Lactate/malate_DH_C"/>
</dbReference>
<evidence type="ECO:0000256" key="2">
    <source>
        <dbReference type="ARBA" id="ARBA00023002"/>
    </source>
</evidence>
<dbReference type="FunFam" id="3.90.110.10:FF:000002">
    <property type="entry name" value="Malate dehydrogenase"/>
    <property type="match status" value="1"/>
</dbReference>
<evidence type="ECO:0000256" key="1">
    <source>
        <dbReference type="ARBA" id="ARBA00009613"/>
    </source>
</evidence>
<dbReference type="WBParaSite" id="ALUE_0001656501-mRNA-1">
    <property type="protein sequence ID" value="ALUE_0001656501-mRNA-1"/>
    <property type="gene ID" value="ALUE_0001656501"/>
</dbReference>
<dbReference type="PANTHER" id="PTHR23382">
    <property type="entry name" value="MALATE DEHYDROGENASE"/>
    <property type="match status" value="1"/>
</dbReference>
<evidence type="ECO:0000259" key="3">
    <source>
        <dbReference type="Pfam" id="PF02866"/>
    </source>
</evidence>
<name>A0A0M3IEM5_ASCLU</name>
<dbReference type="Pfam" id="PF02866">
    <property type="entry name" value="Ldh_1_C"/>
    <property type="match status" value="1"/>
</dbReference>
<reference evidence="5" key="1">
    <citation type="submission" date="2017-02" db="UniProtKB">
        <authorList>
            <consortium name="WormBaseParasite"/>
        </authorList>
    </citation>
    <scope>IDENTIFICATION</scope>
</reference>
<dbReference type="AlphaFoldDB" id="A0A0M3IEM5"/>
<evidence type="ECO:0000313" key="4">
    <source>
        <dbReference type="Proteomes" id="UP000036681"/>
    </source>
</evidence>
<comment type="similarity">
    <text evidence="1">Belongs to the LDH/MDH superfamily. MDH type 2 family.</text>
</comment>
<dbReference type="GO" id="GO:0016615">
    <property type="term" value="F:malate dehydrogenase activity"/>
    <property type="evidence" value="ECO:0007669"/>
    <property type="project" value="InterPro"/>
</dbReference>
<dbReference type="InterPro" id="IPR010945">
    <property type="entry name" value="Malate_DH_type2"/>
</dbReference>
<dbReference type="Proteomes" id="UP000036681">
    <property type="component" value="Unplaced"/>
</dbReference>
<keyword evidence="2" id="KW-0560">Oxidoreductase</keyword>
<proteinExistence type="inferred from homology"/>
<protein>
    <submittedName>
        <fullName evidence="5">Ldh_1_C domain-containing protein</fullName>
    </submittedName>
</protein>
<organism evidence="4 5">
    <name type="scientific">Ascaris lumbricoides</name>
    <name type="common">Giant roundworm</name>
    <dbReference type="NCBI Taxonomy" id="6252"/>
    <lineage>
        <taxon>Eukaryota</taxon>
        <taxon>Metazoa</taxon>
        <taxon>Ecdysozoa</taxon>
        <taxon>Nematoda</taxon>
        <taxon>Chromadorea</taxon>
        <taxon>Rhabditida</taxon>
        <taxon>Spirurina</taxon>
        <taxon>Ascaridomorpha</taxon>
        <taxon>Ascaridoidea</taxon>
        <taxon>Ascarididae</taxon>
        <taxon>Ascaris</taxon>
    </lineage>
</organism>
<dbReference type="InterPro" id="IPR015955">
    <property type="entry name" value="Lactate_DH/Glyco_Ohase_4_C"/>
</dbReference>
<dbReference type="GO" id="GO:0016616">
    <property type="term" value="F:oxidoreductase activity, acting on the CH-OH group of donors, NAD or NADP as acceptor"/>
    <property type="evidence" value="ECO:0007669"/>
    <property type="project" value="InterPro"/>
</dbReference>